<evidence type="ECO:0000313" key="2">
    <source>
        <dbReference type="EMBL" id="GFQ65290.1"/>
    </source>
</evidence>
<accession>A0A8X6EXL7</accession>
<dbReference type="EMBL" id="BMAO01030037">
    <property type="protein sequence ID" value="GFQ65290.1"/>
    <property type="molecule type" value="Genomic_DNA"/>
</dbReference>
<keyword evidence="3" id="KW-1185">Reference proteome</keyword>
<evidence type="ECO:0000313" key="3">
    <source>
        <dbReference type="Proteomes" id="UP000887116"/>
    </source>
</evidence>
<evidence type="ECO:0000256" key="1">
    <source>
        <dbReference type="SAM" id="MobiDB-lite"/>
    </source>
</evidence>
<organism evidence="2 3">
    <name type="scientific">Trichonephila clavata</name>
    <name type="common">Joro spider</name>
    <name type="synonym">Nephila clavata</name>
    <dbReference type="NCBI Taxonomy" id="2740835"/>
    <lineage>
        <taxon>Eukaryota</taxon>
        <taxon>Metazoa</taxon>
        <taxon>Ecdysozoa</taxon>
        <taxon>Arthropoda</taxon>
        <taxon>Chelicerata</taxon>
        <taxon>Arachnida</taxon>
        <taxon>Araneae</taxon>
        <taxon>Araneomorphae</taxon>
        <taxon>Entelegynae</taxon>
        <taxon>Araneoidea</taxon>
        <taxon>Nephilidae</taxon>
        <taxon>Trichonephila</taxon>
    </lineage>
</organism>
<dbReference type="OrthoDB" id="6433154at2759"/>
<name>A0A8X6EXL7_TRICU</name>
<dbReference type="AlphaFoldDB" id="A0A8X6EXL7"/>
<feature type="region of interest" description="Disordered" evidence="1">
    <location>
        <begin position="151"/>
        <end position="171"/>
    </location>
</feature>
<reference evidence="2" key="1">
    <citation type="submission" date="2020-07" db="EMBL/GenBank/DDBJ databases">
        <title>Multicomponent nature underlies the extraordinary mechanical properties of spider dragline silk.</title>
        <authorList>
            <person name="Kono N."/>
            <person name="Nakamura H."/>
            <person name="Mori M."/>
            <person name="Yoshida Y."/>
            <person name="Ohtoshi R."/>
            <person name="Malay A.D."/>
            <person name="Moran D.A.P."/>
            <person name="Tomita M."/>
            <person name="Numata K."/>
            <person name="Arakawa K."/>
        </authorList>
    </citation>
    <scope>NUCLEOTIDE SEQUENCE</scope>
</reference>
<dbReference type="Proteomes" id="UP000887116">
    <property type="component" value="Unassembled WGS sequence"/>
</dbReference>
<sequence length="171" mass="18589">MLVRSFNPLVDWPLGLGDSVSLAAVRVWLGVSILFIGWVSGESRFTPEKSSSRSAGEKTMVGITDFVPSIQPNLKIKRFNDINRSILADPSFDKPGKIDMIIGAELFYQILKDGRKAFKSGPSSISLPVSCRNSLEVTDKALDANAIRRSEPSGYTCDRTQPIPTGDASLA</sequence>
<comment type="caution">
    <text evidence="2">The sequence shown here is derived from an EMBL/GenBank/DDBJ whole genome shotgun (WGS) entry which is preliminary data.</text>
</comment>
<gene>
    <name evidence="2" type="ORF">TNCT_444861</name>
</gene>
<protein>
    <submittedName>
        <fullName evidence="2">Uncharacterized protein</fullName>
    </submittedName>
</protein>
<proteinExistence type="predicted"/>